<keyword evidence="9" id="KW-1185">Reference proteome</keyword>
<dbReference type="EMBL" id="JACIES010000001">
    <property type="protein sequence ID" value="MBB4024694.1"/>
    <property type="molecule type" value="Genomic_DNA"/>
</dbReference>
<evidence type="ECO:0000256" key="5">
    <source>
        <dbReference type="ARBA" id="ARBA00023237"/>
    </source>
</evidence>
<organism evidence="8 9">
    <name type="scientific">Butyricimonas faecihominis</name>
    <dbReference type="NCBI Taxonomy" id="1472416"/>
    <lineage>
        <taxon>Bacteria</taxon>
        <taxon>Pseudomonadati</taxon>
        <taxon>Bacteroidota</taxon>
        <taxon>Bacteroidia</taxon>
        <taxon>Bacteroidales</taxon>
        <taxon>Odoribacteraceae</taxon>
        <taxon>Butyricimonas</taxon>
    </lineage>
</organism>
<dbReference type="Gene3D" id="2.20.20.130">
    <property type="match status" value="1"/>
</dbReference>
<dbReference type="Gene3D" id="1.25.40.900">
    <property type="match status" value="1"/>
</dbReference>
<comment type="caution">
    <text evidence="8">The sequence shown here is derived from an EMBL/GenBank/DDBJ whole genome shotgun (WGS) entry which is preliminary data.</text>
</comment>
<keyword evidence="3" id="KW-0732">Signal</keyword>
<keyword evidence="5" id="KW-0998">Cell outer membrane</keyword>
<gene>
    <name evidence="8" type="ORF">GGR14_000455</name>
</gene>
<dbReference type="AlphaFoldDB" id="A0A7W6MX70"/>
<feature type="domain" description="SusD-like N-terminal" evidence="7">
    <location>
        <begin position="20"/>
        <end position="241"/>
    </location>
</feature>
<comment type="similarity">
    <text evidence="2">Belongs to the SusD family.</text>
</comment>
<proteinExistence type="inferred from homology"/>
<evidence type="ECO:0000256" key="3">
    <source>
        <dbReference type="ARBA" id="ARBA00022729"/>
    </source>
</evidence>
<reference evidence="8 9" key="1">
    <citation type="submission" date="2020-08" db="EMBL/GenBank/DDBJ databases">
        <title>Genomic Encyclopedia of Type Strains, Phase IV (KMG-IV): sequencing the most valuable type-strain genomes for metagenomic binning, comparative biology and taxonomic classification.</title>
        <authorList>
            <person name="Goeker M."/>
        </authorList>
    </citation>
    <scope>NUCLEOTIDE SEQUENCE [LARGE SCALE GENOMIC DNA]</scope>
    <source>
        <strain evidence="8 9">DSM 105721</strain>
    </source>
</reference>
<dbReference type="InterPro" id="IPR012944">
    <property type="entry name" value="SusD_RagB_dom"/>
</dbReference>
<dbReference type="SUPFAM" id="SSF48452">
    <property type="entry name" value="TPR-like"/>
    <property type="match status" value="1"/>
</dbReference>
<keyword evidence="4" id="KW-0472">Membrane</keyword>
<evidence type="ECO:0000259" key="7">
    <source>
        <dbReference type="Pfam" id="PF14322"/>
    </source>
</evidence>
<comment type="subcellular location">
    <subcellularLocation>
        <location evidence="1">Cell outer membrane</location>
    </subcellularLocation>
</comment>
<evidence type="ECO:0000313" key="9">
    <source>
        <dbReference type="Proteomes" id="UP000546007"/>
    </source>
</evidence>
<evidence type="ECO:0000256" key="1">
    <source>
        <dbReference type="ARBA" id="ARBA00004442"/>
    </source>
</evidence>
<evidence type="ECO:0000313" key="8">
    <source>
        <dbReference type="EMBL" id="MBB4024694.1"/>
    </source>
</evidence>
<dbReference type="Pfam" id="PF07980">
    <property type="entry name" value="SusD_RagB"/>
    <property type="match status" value="1"/>
</dbReference>
<dbReference type="OrthoDB" id="727588at2"/>
<dbReference type="Pfam" id="PF14322">
    <property type="entry name" value="SusD-like_3"/>
    <property type="match status" value="1"/>
</dbReference>
<dbReference type="Proteomes" id="UP000546007">
    <property type="component" value="Unassembled WGS sequence"/>
</dbReference>
<dbReference type="InterPro" id="IPR011990">
    <property type="entry name" value="TPR-like_helical_dom_sf"/>
</dbReference>
<dbReference type="GeneID" id="93100911"/>
<accession>A0A7W6MX70</accession>
<name>A0A7W6MX70_9BACT</name>
<evidence type="ECO:0000256" key="2">
    <source>
        <dbReference type="ARBA" id="ARBA00006275"/>
    </source>
</evidence>
<dbReference type="GO" id="GO:0009279">
    <property type="term" value="C:cell outer membrane"/>
    <property type="evidence" value="ECO:0007669"/>
    <property type="project" value="UniProtKB-SubCell"/>
</dbReference>
<dbReference type="InterPro" id="IPR033985">
    <property type="entry name" value="SusD-like_N"/>
</dbReference>
<protein>
    <submittedName>
        <fullName evidence="8">Tetratricopeptide (TPR) repeat protein</fullName>
    </submittedName>
</protein>
<feature type="domain" description="RagB/SusD" evidence="6">
    <location>
        <begin position="370"/>
        <end position="444"/>
    </location>
</feature>
<evidence type="ECO:0000259" key="6">
    <source>
        <dbReference type="Pfam" id="PF07980"/>
    </source>
</evidence>
<evidence type="ECO:0000256" key="4">
    <source>
        <dbReference type="ARBA" id="ARBA00023136"/>
    </source>
</evidence>
<dbReference type="Gene3D" id="1.25.40.390">
    <property type="match status" value="1"/>
</dbReference>
<dbReference type="RefSeq" id="WP_124316248.1">
    <property type="nucleotide sequence ID" value="NZ_AP028155.1"/>
</dbReference>
<sequence>MKKIIYMLLIASCGWSCDSFLDVNPKAEVIDEDMFSTASGVEDALYGVYSALSNSYLYGNYMSVYYPELFAQNFVDDGIKGTEIGKLNMGDLMMESDVMKMWKQAYTAIGYVNNIIINLENKDEKAFKHYNIYLGEALGLRAYLHFDLLRYYAVHVTSKDETAKAHAIPYVTTYEFYVTPFSSVTEVYDKIIQDLERAIGLLADDESLMEAERTGHAADFVSARETHFNLYAAEAALARVYWMKGDLKNAKIYAQKVIDSHKFQLVDKTEVESMVQSKLSFKETIWGIYTRDFGTSMKNLFIRSTGIDLASDWEDLYLDNQGAEEGVDYRRFWFDVDPDKDATTCLKLINYEFLADPNKYDEPVILGVNMIRIPEMYYIMAEALLEENIDLATDYMDVVVEARGMVGFKDRIPARQLTLDDIMKERRKEYYGEGQEWFCMKRQNRDVYSIIGAVTLPGSDKIYCLPVPEEEMNAR</sequence>